<evidence type="ECO:0000256" key="3">
    <source>
        <dbReference type="ARBA" id="ARBA00022603"/>
    </source>
</evidence>
<protein>
    <recommendedName>
        <fullName evidence="8">Methylated-DNA--protein-cysteine methyltransferase</fullName>
        <ecNumber evidence="8">2.1.1.63</ecNumber>
    </recommendedName>
    <alternativeName>
        <fullName evidence="8">6-O-methylguanine-DNA methyltransferase</fullName>
        <shortName evidence="8">MGMT</shortName>
    </alternativeName>
    <alternativeName>
        <fullName evidence="8">O-6-methylguanine-DNA-alkyltransferase</fullName>
    </alternativeName>
</protein>
<organism evidence="11 12">
    <name type="scientific">Raoultibacter massiliensis</name>
    <dbReference type="NCBI Taxonomy" id="1852371"/>
    <lineage>
        <taxon>Bacteria</taxon>
        <taxon>Bacillati</taxon>
        <taxon>Actinomycetota</taxon>
        <taxon>Coriobacteriia</taxon>
        <taxon>Eggerthellales</taxon>
        <taxon>Eggerthellaceae</taxon>
        <taxon>Raoultibacter</taxon>
    </lineage>
</organism>
<evidence type="ECO:0000313" key="11">
    <source>
        <dbReference type="EMBL" id="MEQ3362320.1"/>
    </source>
</evidence>
<dbReference type="PANTHER" id="PTHR10815">
    <property type="entry name" value="METHYLATED-DNA--PROTEIN-CYSTEINE METHYLTRANSFERASE"/>
    <property type="match status" value="1"/>
</dbReference>
<evidence type="ECO:0000259" key="9">
    <source>
        <dbReference type="Pfam" id="PF01035"/>
    </source>
</evidence>
<dbReference type="PANTHER" id="PTHR10815:SF5">
    <property type="entry name" value="METHYLATED-DNA--PROTEIN-CYSTEINE METHYLTRANSFERASE"/>
    <property type="match status" value="1"/>
</dbReference>
<keyword evidence="12" id="KW-1185">Reference proteome</keyword>
<evidence type="ECO:0000256" key="7">
    <source>
        <dbReference type="ARBA" id="ARBA00049348"/>
    </source>
</evidence>
<accession>A0ABV1JB55</accession>
<proteinExistence type="inferred from homology"/>
<dbReference type="InterPro" id="IPR036388">
    <property type="entry name" value="WH-like_DNA-bd_sf"/>
</dbReference>
<gene>
    <name evidence="11" type="ORF">AAA083_04940</name>
</gene>
<comment type="catalytic activity">
    <reaction evidence="7 8">
        <text>a 6-O-methyl-2'-deoxyguanosine in DNA + L-cysteinyl-[protein] = S-methyl-L-cysteinyl-[protein] + a 2'-deoxyguanosine in DNA</text>
        <dbReference type="Rhea" id="RHEA:24000"/>
        <dbReference type="Rhea" id="RHEA-COMP:10131"/>
        <dbReference type="Rhea" id="RHEA-COMP:10132"/>
        <dbReference type="Rhea" id="RHEA-COMP:11367"/>
        <dbReference type="Rhea" id="RHEA-COMP:11368"/>
        <dbReference type="ChEBI" id="CHEBI:29950"/>
        <dbReference type="ChEBI" id="CHEBI:82612"/>
        <dbReference type="ChEBI" id="CHEBI:85445"/>
        <dbReference type="ChEBI" id="CHEBI:85448"/>
        <dbReference type="EC" id="2.1.1.63"/>
    </reaction>
</comment>
<comment type="catalytic activity">
    <reaction evidence="1 8">
        <text>a 4-O-methyl-thymidine in DNA + L-cysteinyl-[protein] = a thymidine in DNA + S-methyl-L-cysteinyl-[protein]</text>
        <dbReference type="Rhea" id="RHEA:53428"/>
        <dbReference type="Rhea" id="RHEA-COMP:10131"/>
        <dbReference type="Rhea" id="RHEA-COMP:10132"/>
        <dbReference type="Rhea" id="RHEA-COMP:13555"/>
        <dbReference type="Rhea" id="RHEA-COMP:13556"/>
        <dbReference type="ChEBI" id="CHEBI:29950"/>
        <dbReference type="ChEBI" id="CHEBI:82612"/>
        <dbReference type="ChEBI" id="CHEBI:137386"/>
        <dbReference type="ChEBI" id="CHEBI:137387"/>
        <dbReference type="EC" id="2.1.1.63"/>
    </reaction>
</comment>
<feature type="domain" description="Methylated-DNA-[protein]-cysteine S-methyltransferase DNA binding" evidence="9">
    <location>
        <begin position="75"/>
        <end position="154"/>
    </location>
</feature>
<keyword evidence="2 8" id="KW-0963">Cytoplasm</keyword>
<dbReference type="InterPro" id="IPR008332">
    <property type="entry name" value="MethylG_MeTrfase_N"/>
</dbReference>
<comment type="similarity">
    <text evidence="8">Belongs to the MGMT family.</text>
</comment>
<name>A0ABV1JB55_9ACTN</name>
<dbReference type="InterPro" id="IPR014048">
    <property type="entry name" value="MethylDNA_cys_MeTrfase_DNA-bd"/>
</dbReference>
<evidence type="ECO:0000256" key="5">
    <source>
        <dbReference type="ARBA" id="ARBA00022763"/>
    </source>
</evidence>
<reference evidence="11 12" key="1">
    <citation type="submission" date="2024-04" db="EMBL/GenBank/DDBJ databases">
        <title>Human intestinal bacterial collection.</title>
        <authorList>
            <person name="Pauvert C."/>
            <person name="Hitch T.C.A."/>
            <person name="Clavel T."/>
        </authorList>
    </citation>
    <scope>NUCLEOTIDE SEQUENCE [LARGE SCALE GENOMIC DNA]</scope>
    <source>
        <strain evidence="11 12">CLA-KB-H42</strain>
    </source>
</reference>
<comment type="subcellular location">
    <subcellularLocation>
        <location evidence="8">Cytoplasm</location>
    </subcellularLocation>
</comment>
<dbReference type="GO" id="GO:0032259">
    <property type="term" value="P:methylation"/>
    <property type="evidence" value="ECO:0007669"/>
    <property type="project" value="UniProtKB-KW"/>
</dbReference>
<evidence type="ECO:0000256" key="6">
    <source>
        <dbReference type="ARBA" id="ARBA00023204"/>
    </source>
</evidence>
<feature type="active site" description="Nucleophile; methyl group acceptor" evidence="8">
    <location>
        <position position="126"/>
    </location>
</feature>
<dbReference type="RefSeq" id="WP_349227228.1">
    <property type="nucleotide sequence ID" value="NZ_DBFADM010000042.1"/>
</dbReference>
<evidence type="ECO:0000259" key="10">
    <source>
        <dbReference type="Pfam" id="PF02870"/>
    </source>
</evidence>
<dbReference type="HAMAP" id="MF_00772">
    <property type="entry name" value="OGT"/>
    <property type="match status" value="1"/>
</dbReference>
<dbReference type="Pfam" id="PF01035">
    <property type="entry name" value="DNA_binding_1"/>
    <property type="match status" value="1"/>
</dbReference>
<dbReference type="Gene3D" id="3.30.160.70">
    <property type="entry name" value="Methylated DNA-protein cysteine methyltransferase domain"/>
    <property type="match status" value="1"/>
</dbReference>
<dbReference type="InterPro" id="IPR023546">
    <property type="entry name" value="MGMT"/>
</dbReference>
<dbReference type="PROSITE" id="PS00374">
    <property type="entry name" value="MGMT"/>
    <property type="match status" value="1"/>
</dbReference>
<dbReference type="InterPro" id="IPR036631">
    <property type="entry name" value="MGMT_N_sf"/>
</dbReference>
<feature type="domain" description="Methylguanine DNA methyltransferase ribonuclease-like" evidence="10">
    <location>
        <begin position="11"/>
        <end position="70"/>
    </location>
</feature>
<evidence type="ECO:0000256" key="4">
    <source>
        <dbReference type="ARBA" id="ARBA00022679"/>
    </source>
</evidence>
<sequence length="161" mass="17386">MAAVSHTFFPYVTPVGHITIAADGSSITEIAFGKKQLEGAERPTELTNRAANQLQEYFAGKRTAFDLPLNPKGTPFQTSVWAALADIPYGETRSYREIAEAIGKPRAQRAVGGANNKNPLPIVIPCHRVIGANGKPVGYGGGLKTKEFLLDLEQKANKHQD</sequence>
<keyword evidence="4 8" id="KW-0808">Transferase</keyword>
<dbReference type="NCBIfam" id="TIGR00589">
    <property type="entry name" value="ogt"/>
    <property type="match status" value="1"/>
</dbReference>
<dbReference type="GO" id="GO:0003908">
    <property type="term" value="F:methylated-DNA-[protein]-cysteine S-methyltransferase activity"/>
    <property type="evidence" value="ECO:0007669"/>
    <property type="project" value="UniProtKB-EC"/>
</dbReference>
<keyword evidence="5 8" id="KW-0227">DNA damage</keyword>
<dbReference type="Proteomes" id="UP001487305">
    <property type="component" value="Unassembled WGS sequence"/>
</dbReference>
<dbReference type="CDD" id="cd06445">
    <property type="entry name" value="ATase"/>
    <property type="match status" value="1"/>
</dbReference>
<evidence type="ECO:0000256" key="8">
    <source>
        <dbReference type="HAMAP-Rule" id="MF_00772"/>
    </source>
</evidence>
<keyword evidence="3 8" id="KW-0489">Methyltransferase</keyword>
<evidence type="ECO:0000256" key="1">
    <source>
        <dbReference type="ARBA" id="ARBA00001286"/>
    </source>
</evidence>
<dbReference type="EC" id="2.1.1.63" evidence="8"/>
<dbReference type="EMBL" id="JBBNOP010000003">
    <property type="protein sequence ID" value="MEQ3362320.1"/>
    <property type="molecule type" value="Genomic_DNA"/>
</dbReference>
<comment type="caution">
    <text evidence="11">The sequence shown here is derived from an EMBL/GenBank/DDBJ whole genome shotgun (WGS) entry which is preliminary data.</text>
</comment>
<dbReference type="Gene3D" id="1.10.10.10">
    <property type="entry name" value="Winged helix-like DNA-binding domain superfamily/Winged helix DNA-binding domain"/>
    <property type="match status" value="1"/>
</dbReference>
<dbReference type="SUPFAM" id="SSF53155">
    <property type="entry name" value="Methylated DNA-protein cysteine methyltransferase domain"/>
    <property type="match status" value="1"/>
</dbReference>
<comment type="function">
    <text evidence="8">Involved in the cellular defense against the biological effects of O6-methylguanine (O6-MeG) and O4-methylthymine (O4-MeT) in DNA. Repairs the methylated nucleobase in DNA by stoichiometrically transferring the methyl group to a cysteine residue in the enzyme. This is a suicide reaction: the enzyme is irreversibly inactivated.</text>
</comment>
<comment type="miscellaneous">
    <text evidence="8">This enzyme catalyzes only one turnover and therefore is not strictly catalytic. According to one definition, an enzyme is a biocatalyst that acts repeatedly and over many reaction cycles.</text>
</comment>
<evidence type="ECO:0000313" key="12">
    <source>
        <dbReference type="Proteomes" id="UP001487305"/>
    </source>
</evidence>
<dbReference type="SUPFAM" id="SSF46767">
    <property type="entry name" value="Methylated DNA-protein cysteine methyltransferase, C-terminal domain"/>
    <property type="match status" value="1"/>
</dbReference>
<evidence type="ECO:0000256" key="2">
    <source>
        <dbReference type="ARBA" id="ARBA00022490"/>
    </source>
</evidence>
<dbReference type="InterPro" id="IPR036217">
    <property type="entry name" value="MethylDNA_cys_MeTrfase_DNAb"/>
</dbReference>
<keyword evidence="6 8" id="KW-0234">DNA repair</keyword>
<dbReference type="Pfam" id="PF02870">
    <property type="entry name" value="Methyltransf_1N"/>
    <property type="match status" value="1"/>
</dbReference>
<dbReference type="InterPro" id="IPR001497">
    <property type="entry name" value="MethylDNA_cys_MeTrfase_AS"/>
</dbReference>